<protein>
    <submittedName>
        <fullName evidence="2">Uncharacterized protein</fullName>
    </submittedName>
</protein>
<evidence type="ECO:0000313" key="3">
    <source>
        <dbReference type="Proteomes" id="UP000825100"/>
    </source>
</evidence>
<accession>A0ABM7QRB0</accession>
<evidence type="ECO:0000256" key="1">
    <source>
        <dbReference type="SAM" id="Coils"/>
    </source>
</evidence>
<organism evidence="2 3">
    <name type="scientific">Latilactobacillus curvatus</name>
    <name type="common">Lactobacillus curvatus</name>
    <dbReference type="NCBI Taxonomy" id="28038"/>
    <lineage>
        <taxon>Bacteria</taxon>
        <taxon>Bacillati</taxon>
        <taxon>Bacillota</taxon>
        <taxon>Bacilli</taxon>
        <taxon>Lactobacillales</taxon>
        <taxon>Lactobacillaceae</taxon>
        <taxon>Latilactobacillus</taxon>
    </lineage>
</organism>
<dbReference type="EMBL" id="AP024685">
    <property type="protein sequence ID" value="BCX29513.1"/>
    <property type="molecule type" value="Genomic_DNA"/>
</dbReference>
<dbReference type="Proteomes" id="UP000825100">
    <property type="component" value="Chromosome"/>
</dbReference>
<proteinExistence type="predicted"/>
<keyword evidence="1" id="KW-0175">Coiled coil</keyword>
<sequence length="52" mass="6183">MDNYEQLKADNKRLKKQVEQLSAYNSDLKNELEFAQVTIQRLKEANRETINI</sequence>
<evidence type="ECO:0000313" key="2">
    <source>
        <dbReference type="EMBL" id="BCX29513.1"/>
    </source>
</evidence>
<feature type="coiled-coil region" evidence="1">
    <location>
        <begin position="1"/>
        <end position="45"/>
    </location>
</feature>
<dbReference type="RefSeq" id="WP_221276559.1">
    <property type="nucleotide sequence ID" value="NZ_AP024685.1"/>
</dbReference>
<gene>
    <name evidence="2" type="ORF">LTWDN19_00800</name>
</gene>
<keyword evidence="3" id="KW-1185">Reference proteome</keyword>
<reference evidence="2 3" key="1">
    <citation type="submission" date="2021-05" db="EMBL/GenBank/DDBJ databases">
        <title>Complete Genome Sequence of Latilactobacillus sp. Strain WDN19, a High D-Aspartate-producing Lactic Acid Bacterium Isolated from a Japanese Pickle.</title>
        <authorList>
            <person name="Kajitani K."/>
            <person name="Takahashi S."/>
        </authorList>
    </citation>
    <scope>NUCLEOTIDE SEQUENCE [LARGE SCALE GENOMIC DNA]</scope>
    <source>
        <strain evidence="2 3">WDN19</strain>
    </source>
</reference>
<name>A0ABM7QRB0_LATCU</name>